<reference evidence="10 11" key="1">
    <citation type="submission" date="2016-10" db="EMBL/GenBank/DDBJ databases">
        <authorList>
            <person name="Varghese N."/>
            <person name="Submissions S."/>
        </authorList>
    </citation>
    <scope>NUCLEOTIDE SEQUENCE [LARGE SCALE GENOMIC DNA]</scope>
    <source>
        <strain evidence="11">DSM 19823 / KCTC 23066 / CCTCC M 208030 / D25</strain>
    </source>
</reference>
<evidence type="ECO:0000256" key="3">
    <source>
        <dbReference type="ARBA" id="ARBA00022741"/>
    </source>
</evidence>
<dbReference type="Proteomes" id="UP000183496">
    <property type="component" value="Unassembled WGS sequence"/>
</dbReference>
<feature type="domain" description="Bro-N" evidence="9">
    <location>
        <begin position="1"/>
        <end position="123"/>
    </location>
</feature>
<dbReference type="Pfam" id="PF02661">
    <property type="entry name" value="Fic"/>
    <property type="match status" value="1"/>
</dbReference>
<dbReference type="Gene3D" id="1.10.3290.10">
    <property type="entry name" value="Fido-like domain"/>
    <property type="match status" value="1"/>
</dbReference>
<dbReference type="GO" id="GO:0070733">
    <property type="term" value="F:AMPylase activity"/>
    <property type="evidence" value="ECO:0007669"/>
    <property type="project" value="UniProtKB-EC"/>
</dbReference>
<comment type="catalytic activity">
    <reaction evidence="7">
        <text>L-tyrosyl-[protein] + ATP = O-(5'-adenylyl)-L-tyrosyl-[protein] + diphosphate</text>
        <dbReference type="Rhea" id="RHEA:54288"/>
        <dbReference type="Rhea" id="RHEA-COMP:10136"/>
        <dbReference type="Rhea" id="RHEA-COMP:13846"/>
        <dbReference type="ChEBI" id="CHEBI:30616"/>
        <dbReference type="ChEBI" id="CHEBI:33019"/>
        <dbReference type="ChEBI" id="CHEBI:46858"/>
        <dbReference type="ChEBI" id="CHEBI:83624"/>
        <dbReference type="EC" id="2.7.7.108"/>
    </reaction>
</comment>
<dbReference type="PANTHER" id="PTHR39560">
    <property type="entry name" value="PROTEIN ADENYLYLTRANSFERASE FIC-RELATED"/>
    <property type="match status" value="1"/>
</dbReference>
<proteinExistence type="predicted"/>
<dbReference type="PANTHER" id="PTHR39560:SF1">
    <property type="entry name" value="PROTEIN ADENYLYLTRANSFERASE FIC-RELATED"/>
    <property type="match status" value="1"/>
</dbReference>
<dbReference type="InterPro" id="IPR003497">
    <property type="entry name" value="BRO_N_domain"/>
</dbReference>
<comment type="caution">
    <text evidence="10">The sequence shown here is derived from an EMBL/GenBank/DDBJ whole genome shotgun (WGS) entry which is preliminary data.</text>
</comment>
<protein>
    <recommendedName>
        <fullName evidence="5">protein adenylyltransferase</fullName>
        <ecNumber evidence="5">2.7.7.108</ecNumber>
    </recommendedName>
</protein>
<keyword evidence="1" id="KW-0808">Transferase</keyword>
<dbReference type="PROSITE" id="PS51459">
    <property type="entry name" value="FIDO"/>
    <property type="match status" value="1"/>
</dbReference>
<evidence type="ECO:0000313" key="10">
    <source>
        <dbReference type="EMBL" id="SEQ28778.1"/>
    </source>
</evidence>
<comment type="catalytic activity">
    <reaction evidence="6">
        <text>L-threonyl-[protein] + ATP = 3-O-(5'-adenylyl)-L-threonyl-[protein] + diphosphate</text>
        <dbReference type="Rhea" id="RHEA:54292"/>
        <dbReference type="Rhea" id="RHEA-COMP:11060"/>
        <dbReference type="Rhea" id="RHEA-COMP:13847"/>
        <dbReference type="ChEBI" id="CHEBI:30013"/>
        <dbReference type="ChEBI" id="CHEBI:30616"/>
        <dbReference type="ChEBI" id="CHEBI:33019"/>
        <dbReference type="ChEBI" id="CHEBI:138113"/>
        <dbReference type="EC" id="2.7.7.108"/>
    </reaction>
</comment>
<evidence type="ECO:0000259" key="8">
    <source>
        <dbReference type="PROSITE" id="PS51459"/>
    </source>
</evidence>
<evidence type="ECO:0000256" key="5">
    <source>
        <dbReference type="ARBA" id="ARBA00034531"/>
    </source>
</evidence>
<sequence>MDKVSIRFFDDREVRAIWNEDNNKWWFSVLDIIAVLTDQDDYTKTRNYWKYLKAKLKKENSQLVSVTTQLKLIAADGKKYKTDVLDYQGIIDLGKTFPGTKANRFIEWFTYSDETIDGKSKTKAYALFESSFIDNIEIGTVKGLQQIHGYLFGGLYDFAGQIRQKNISKGGFQFAMASFLPNTLQQIEAMSSDTFDEIVSKYVEMNIAHPFMEGNGRSTRIWLDLILKKELKRCVDWSKIAKNDYHLAMIQSVRDCQMLKGLLKEALTEEIHSREMFMKGIDYSYYYEENE</sequence>
<organism evidence="10 11">
    <name type="scientific">Myroides profundi</name>
    <dbReference type="NCBI Taxonomy" id="480520"/>
    <lineage>
        <taxon>Bacteria</taxon>
        <taxon>Pseudomonadati</taxon>
        <taxon>Bacteroidota</taxon>
        <taxon>Flavobacteriia</taxon>
        <taxon>Flavobacteriales</taxon>
        <taxon>Flavobacteriaceae</taxon>
        <taxon>Myroides</taxon>
    </lineage>
</organism>
<dbReference type="SUPFAM" id="SSF140931">
    <property type="entry name" value="Fic-like"/>
    <property type="match status" value="1"/>
</dbReference>
<dbReference type="PROSITE" id="PS51750">
    <property type="entry name" value="BRO_N"/>
    <property type="match status" value="1"/>
</dbReference>
<evidence type="ECO:0000256" key="7">
    <source>
        <dbReference type="ARBA" id="ARBA00048696"/>
    </source>
</evidence>
<dbReference type="GO" id="GO:0051302">
    <property type="term" value="P:regulation of cell division"/>
    <property type="evidence" value="ECO:0007669"/>
    <property type="project" value="TreeGrafter"/>
</dbReference>
<dbReference type="InterPro" id="IPR003812">
    <property type="entry name" value="Fido"/>
</dbReference>
<evidence type="ECO:0000256" key="6">
    <source>
        <dbReference type="ARBA" id="ARBA00047939"/>
    </source>
</evidence>
<keyword evidence="4" id="KW-0067">ATP-binding</keyword>
<dbReference type="EC" id="2.7.7.108" evidence="5"/>
<dbReference type="RefSeq" id="WP_041891606.1">
    <property type="nucleotide sequence ID" value="NZ_CP010817.1"/>
</dbReference>
<dbReference type="KEGG" id="mpw:MPR_1751"/>
<dbReference type="AlphaFoldDB" id="A0AAJ4W470"/>
<dbReference type="GO" id="GO:0005524">
    <property type="term" value="F:ATP binding"/>
    <property type="evidence" value="ECO:0007669"/>
    <property type="project" value="UniProtKB-KW"/>
</dbReference>
<dbReference type="InterPro" id="IPR036597">
    <property type="entry name" value="Fido-like_dom_sf"/>
</dbReference>
<keyword evidence="11" id="KW-1185">Reference proteome</keyword>
<feature type="domain" description="Fido" evidence="8">
    <location>
        <begin position="139"/>
        <end position="265"/>
    </location>
</feature>
<evidence type="ECO:0000259" key="9">
    <source>
        <dbReference type="PROSITE" id="PS51750"/>
    </source>
</evidence>
<gene>
    <name evidence="10" type="ORF">SAMN04488089_102248</name>
</gene>
<evidence type="ECO:0000256" key="2">
    <source>
        <dbReference type="ARBA" id="ARBA00022695"/>
    </source>
</evidence>
<dbReference type="SMART" id="SM01040">
    <property type="entry name" value="Bro-N"/>
    <property type="match status" value="1"/>
</dbReference>
<keyword evidence="2" id="KW-0548">Nucleotidyltransferase</keyword>
<evidence type="ECO:0000256" key="1">
    <source>
        <dbReference type="ARBA" id="ARBA00022679"/>
    </source>
</evidence>
<dbReference type="NCBIfam" id="NF046029">
    <property type="entry name" value="ProtAdlyltaseNmFic"/>
    <property type="match status" value="1"/>
</dbReference>
<evidence type="ECO:0000256" key="4">
    <source>
        <dbReference type="ARBA" id="ARBA00022840"/>
    </source>
</evidence>
<keyword evidence="3" id="KW-0547">Nucleotide-binding</keyword>
<name>A0AAJ4W470_MYRPR</name>
<accession>A0AAJ4W470</accession>
<dbReference type="EMBL" id="FOFY01000002">
    <property type="protein sequence ID" value="SEQ28778.1"/>
    <property type="molecule type" value="Genomic_DNA"/>
</dbReference>
<dbReference type="Pfam" id="PF02498">
    <property type="entry name" value="Bro-N"/>
    <property type="match status" value="1"/>
</dbReference>
<evidence type="ECO:0000313" key="11">
    <source>
        <dbReference type="Proteomes" id="UP000183496"/>
    </source>
</evidence>